<gene>
    <name evidence="1" type="ORF">ACFQVD_44720</name>
</gene>
<name>A0ABW2THJ1_9ACTN</name>
<reference evidence="2" key="1">
    <citation type="journal article" date="2019" name="Int. J. Syst. Evol. Microbiol.">
        <title>The Global Catalogue of Microorganisms (GCM) 10K type strain sequencing project: providing services to taxonomists for standard genome sequencing and annotation.</title>
        <authorList>
            <consortium name="The Broad Institute Genomics Platform"/>
            <consortium name="The Broad Institute Genome Sequencing Center for Infectious Disease"/>
            <person name="Wu L."/>
            <person name="Ma J."/>
        </authorList>
    </citation>
    <scope>NUCLEOTIDE SEQUENCE [LARGE SCALE GENOMIC DNA]</scope>
    <source>
        <strain evidence="2">JCM 10083</strain>
    </source>
</reference>
<accession>A0ABW2THJ1</accession>
<evidence type="ECO:0000313" key="2">
    <source>
        <dbReference type="Proteomes" id="UP001596514"/>
    </source>
</evidence>
<dbReference type="EMBL" id="JBHTEE010000002">
    <property type="protein sequence ID" value="MFC7607216.1"/>
    <property type="molecule type" value="Genomic_DNA"/>
</dbReference>
<dbReference type="Proteomes" id="UP001596514">
    <property type="component" value="Unassembled WGS sequence"/>
</dbReference>
<proteinExistence type="predicted"/>
<organism evidence="1 2">
    <name type="scientific">Streptosporangium amethystogenes subsp. fukuiense</name>
    <dbReference type="NCBI Taxonomy" id="698418"/>
    <lineage>
        <taxon>Bacteria</taxon>
        <taxon>Bacillati</taxon>
        <taxon>Actinomycetota</taxon>
        <taxon>Actinomycetes</taxon>
        <taxon>Streptosporangiales</taxon>
        <taxon>Streptosporangiaceae</taxon>
        <taxon>Streptosporangium</taxon>
    </lineage>
</organism>
<comment type="caution">
    <text evidence="1">The sequence shown here is derived from an EMBL/GenBank/DDBJ whole genome shotgun (WGS) entry which is preliminary data.</text>
</comment>
<evidence type="ECO:0000313" key="1">
    <source>
        <dbReference type="EMBL" id="MFC7607216.1"/>
    </source>
</evidence>
<dbReference type="RefSeq" id="WP_386369020.1">
    <property type="nucleotide sequence ID" value="NZ_JBHTEE010000002.1"/>
</dbReference>
<sequence>MIIINGRVYDGDDYDGDIGTVIEGNAGTVHLGTGNVYNNSQVITGDGVTYINGDNPDGIRKTFGGKRGKRS</sequence>
<protein>
    <submittedName>
        <fullName evidence="1">Uncharacterized protein</fullName>
    </submittedName>
</protein>
<keyword evidence="2" id="KW-1185">Reference proteome</keyword>